<dbReference type="SUPFAM" id="SSF53756">
    <property type="entry name" value="UDP-Glycosyltransferase/glycogen phosphorylase"/>
    <property type="match status" value="1"/>
</dbReference>
<sequence>MTLPSGPELDVFLRAGPPPVYIGFGSIVIEDVEKTLSILLNAIQETGVRAIISCGWSNLERRETPNVHYIGDCPHEWLFQHVAAVVHHGGAGTTACGLRNGKPTTVVPFFGDQPFWGNMIAAMGAGPEPIPHKNLTARKLADAITYCLTPQAVAVARASLSTLTGMADATAGIFIDPYKEYKRLRKSDRNRDASNPATVSHPQLATPETSSTAESALITRTHSSSDILDTECSSDDPDYARQMAIAAATSLGIFLGRSSRGALVDLPLAAVEGMRAVPRLYGEKVRLHDPVRDWKSGAGVAWSTFSHGLYEGVTDIFVHTYQGKKKQGAIGVAKGLTKGLVSLTVKTGAATVGLIAYPNQGIYRSLMSTVRKRPAKRIEQARWTEAEWITRAEGGMQIDAAGLCWLYDELLSTRETARRGR</sequence>
<feature type="compositionally biased region" description="Polar residues" evidence="2">
    <location>
        <begin position="193"/>
        <end position="214"/>
    </location>
</feature>
<proteinExistence type="predicted"/>
<dbReference type="EMBL" id="BSYA01000156">
    <property type="protein sequence ID" value="GMG35049.1"/>
    <property type="molecule type" value="Genomic_DNA"/>
</dbReference>
<accession>A0AAN5C0Z9</accession>
<dbReference type="PANTHER" id="PTHR48050:SF27">
    <property type="entry name" value="GLUCOSYLTRANSFERASE, PUTATIVE (AFU_ORTHOLOGUE AFUA_7G04880)-RELATED"/>
    <property type="match status" value="1"/>
</dbReference>
<gene>
    <name evidence="4" type="ORF">Aory04_001031700</name>
</gene>
<dbReference type="Pfam" id="PF06722">
    <property type="entry name" value="EryCIII-like_C"/>
    <property type="match status" value="1"/>
</dbReference>
<dbReference type="InterPro" id="IPR002213">
    <property type="entry name" value="UDP_glucos_trans"/>
</dbReference>
<evidence type="ECO:0000259" key="3">
    <source>
        <dbReference type="Pfam" id="PF06722"/>
    </source>
</evidence>
<evidence type="ECO:0000313" key="4">
    <source>
        <dbReference type="EMBL" id="GMG35049.1"/>
    </source>
</evidence>
<evidence type="ECO:0000256" key="1">
    <source>
        <dbReference type="ARBA" id="ARBA00022679"/>
    </source>
</evidence>
<dbReference type="Gene3D" id="3.40.50.2000">
    <property type="entry name" value="Glycogen Phosphorylase B"/>
    <property type="match status" value="1"/>
</dbReference>
<dbReference type="AlphaFoldDB" id="A0AAN5C0Z9"/>
<dbReference type="Proteomes" id="UP001165205">
    <property type="component" value="Unassembled WGS sequence"/>
</dbReference>
<evidence type="ECO:0000256" key="2">
    <source>
        <dbReference type="SAM" id="MobiDB-lite"/>
    </source>
</evidence>
<feature type="domain" description="Erythromycin biosynthesis protein CIII-like C-terminal" evidence="3">
    <location>
        <begin position="65"/>
        <end position="153"/>
    </location>
</feature>
<organism evidence="4 5">
    <name type="scientific">Aspergillus oryzae</name>
    <name type="common">Yellow koji mold</name>
    <dbReference type="NCBI Taxonomy" id="5062"/>
    <lineage>
        <taxon>Eukaryota</taxon>
        <taxon>Fungi</taxon>
        <taxon>Dikarya</taxon>
        <taxon>Ascomycota</taxon>
        <taxon>Pezizomycotina</taxon>
        <taxon>Eurotiomycetes</taxon>
        <taxon>Eurotiomycetidae</taxon>
        <taxon>Eurotiales</taxon>
        <taxon>Aspergillaceae</taxon>
        <taxon>Aspergillus</taxon>
        <taxon>Aspergillus subgen. Circumdati</taxon>
    </lineage>
</organism>
<dbReference type="GO" id="GO:0016906">
    <property type="term" value="F:sterol 3-beta-glucosyltransferase activity"/>
    <property type="evidence" value="ECO:0007669"/>
    <property type="project" value="UniProtKB-ARBA"/>
</dbReference>
<feature type="region of interest" description="Disordered" evidence="2">
    <location>
        <begin position="187"/>
        <end position="214"/>
    </location>
</feature>
<name>A0AAN5C0Z9_ASPOZ</name>
<dbReference type="InterPro" id="IPR010610">
    <property type="entry name" value="EryCIII-like_C"/>
</dbReference>
<keyword evidence="1" id="KW-0808">Transferase</keyword>
<dbReference type="CDD" id="cd03784">
    <property type="entry name" value="GT1_Gtf-like"/>
    <property type="match status" value="1"/>
</dbReference>
<dbReference type="PANTHER" id="PTHR48050">
    <property type="entry name" value="STEROL 3-BETA-GLUCOSYLTRANSFERASE"/>
    <property type="match status" value="1"/>
</dbReference>
<evidence type="ECO:0000313" key="5">
    <source>
        <dbReference type="Proteomes" id="UP001165205"/>
    </source>
</evidence>
<dbReference type="InterPro" id="IPR050426">
    <property type="entry name" value="Glycosyltransferase_28"/>
</dbReference>
<comment type="caution">
    <text evidence="4">The sequence shown here is derived from an EMBL/GenBank/DDBJ whole genome shotgun (WGS) entry which is preliminary data.</text>
</comment>
<dbReference type="FunFam" id="3.40.50.2000:FF:000009">
    <property type="entry name" value="Sterol 3-beta-glucosyltransferase UGT80A2"/>
    <property type="match status" value="1"/>
</dbReference>
<reference evidence="4" key="1">
    <citation type="submission" date="2023-04" db="EMBL/GenBank/DDBJ databases">
        <title>Aspergillus oryzae NBRC 4228.</title>
        <authorList>
            <person name="Ichikawa N."/>
            <person name="Sato H."/>
            <person name="Tonouchi N."/>
        </authorList>
    </citation>
    <scope>NUCLEOTIDE SEQUENCE</scope>
    <source>
        <strain evidence="4">NBRC 4228</strain>
    </source>
</reference>
<protein>
    <submittedName>
        <fullName evidence="4">Unnamed protein product</fullName>
    </submittedName>
</protein>